<dbReference type="InterPro" id="IPR026960">
    <property type="entry name" value="RVT-Znf"/>
</dbReference>
<protein>
    <recommendedName>
        <fullName evidence="1">Reverse transcriptase zinc-binding domain-containing protein</fullName>
    </recommendedName>
</protein>
<evidence type="ECO:0000259" key="1">
    <source>
        <dbReference type="Pfam" id="PF13966"/>
    </source>
</evidence>
<evidence type="ECO:0000313" key="2">
    <source>
        <dbReference type="EMBL" id="OAY35429.1"/>
    </source>
</evidence>
<gene>
    <name evidence="2" type="ORF">MANES_12G101300</name>
</gene>
<sequence>MLGRVGWNLILNPHSLVASLLKASYYHGLLRQRISWRIGSGSAMPIWLEPWLPNRANPFIILDFETSVGAHYVSDLIQDGTWNREVLSQVFNDRDRNLILSLPIKQQLWKKIWSLQLIPKVKNFIWCAYILVSRHIPIQDVCPFYLVESEIVFHALISCQFARQVWRASYLGWFSPPSATFTEWLWKILNLFNGSDVALALVLCWCLWEAHNKCIWQQQTSAAVQIWSNT</sequence>
<accession>A0A2C9UVF2</accession>
<dbReference type="Pfam" id="PF13966">
    <property type="entry name" value="zf-RVT"/>
    <property type="match status" value="1"/>
</dbReference>
<reference evidence="2" key="1">
    <citation type="submission" date="2016-02" db="EMBL/GenBank/DDBJ databases">
        <title>WGS assembly of Manihot esculenta.</title>
        <authorList>
            <person name="Bredeson J.V."/>
            <person name="Prochnik S.E."/>
            <person name="Lyons J.B."/>
            <person name="Schmutz J."/>
            <person name="Grimwood J."/>
            <person name="Vrebalov J."/>
            <person name="Bart R.S."/>
            <person name="Amuge T."/>
            <person name="Ferguson M.E."/>
            <person name="Green R."/>
            <person name="Putnam N."/>
            <person name="Stites J."/>
            <person name="Rounsley S."/>
            <person name="Rokhsar D.S."/>
        </authorList>
    </citation>
    <scope>NUCLEOTIDE SEQUENCE [LARGE SCALE GENOMIC DNA]</scope>
    <source>
        <tissue evidence="2">Leaf</tissue>
    </source>
</reference>
<name>A0A2C9UVF2_MANES</name>
<proteinExistence type="predicted"/>
<feature type="domain" description="Reverse transcriptase zinc-binding" evidence="1">
    <location>
        <begin position="104"/>
        <end position="166"/>
    </location>
</feature>
<dbReference type="AlphaFoldDB" id="A0A2C9UVF2"/>
<dbReference type="EMBL" id="CM004398">
    <property type="protein sequence ID" value="OAY35429.1"/>
    <property type="molecule type" value="Genomic_DNA"/>
</dbReference>
<organism evidence="2">
    <name type="scientific">Manihot esculenta</name>
    <name type="common">Cassava</name>
    <name type="synonym">Jatropha manihot</name>
    <dbReference type="NCBI Taxonomy" id="3983"/>
    <lineage>
        <taxon>Eukaryota</taxon>
        <taxon>Viridiplantae</taxon>
        <taxon>Streptophyta</taxon>
        <taxon>Embryophyta</taxon>
        <taxon>Tracheophyta</taxon>
        <taxon>Spermatophyta</taxon>
        <taxon>Magnoliopsida</taxon>
        <taxon>eudicotyledons</taxon>
        <taxon>Gunneridae</taxon>
        <taxon>Pentapetalae</taxon>
        <taxon>rosids</taxon>
        <taxon>fabids</taxon>
        <taxon>Malpighiales</taxon>
        <taxon>Euphorbiaceae</taxon>
        <taxon>Crotonoideae</taxon>
        <taxon>Manihoteae</taxon>
        <taxon>Manihot</taxon>
    </lineage>
</organism>